<proteinExistence type="predicted"/>
<dbReference type="Proteomes" id="UP001185659">
    <property type="component" value="Unassembled WGS sequence"/>
</dbReference>
<dbReference type="EMBL" id="JAWLIP010000011">
    <property type="protein sequence ID" value="MDV6228574.1"/>
    <property type="molecule type" value="Genomic_DNA"/>
</dbReference>
<sequence length="324" mass="34506">MKTTIAIALFSAAMMTGLVPHAVHADPRAQFVNESGYAAVDPDRLWDEINGALSPANPRSAFLPAADIGPIPLSVFALEISEQALERVRYRLRYATNWIEAEPSGAPLPISYIEVVRFNLGPAIHQNLVDTLGRENVANASEFGVGPHAGWRLITRPVMGSRAMILAAGRMEMDAKVAQDEICFGAPCLDLGSPIEAAAAWGEMEPVSAVSENPWPVPSDNVVTSVVATDLLLGEIDSIETDMAPSDPQIPAWAIEAVIDVNLGQDEGLDAAYRWGGLLDDSVAAIWKRLASFSGIDGQPAVFGASAYECARGPEFPAPGEFCP</sequence>
<organism evidence="2 3">
    <name type="scientific">Nitratireductor aquimarinus</name>
    <dbReference type="NCBI Taxonomy" id="889300"/>
    <lineage>
        <taxon>Bacteria</taxon>
        <taxon>Pseudomonadati</taxon>
        <taxon>Pseudomonadota</taxon>
        <taxon>Alphaproteobacteria</taxon>
        <taxon>Hyphomicrobiales</taxon>
        <taxon>Phyllobacteriaceae</taxon>
        <taxon>Nitratireductor</taxon>
    </lineage>
</organism>
<gene>
    <name evidence="2" type="ORF">R2G56_19990</name>
</gene>
<accession>A0ABU4AQT2</accession>
<evidence type="ECO:0000313" key="3">
    <source>
        <dbReference type="Proteomes" id="UP001185659"/>
    </source>
</evidence>
<protein>
    <submittedName>
        <fullName evidence="2">Uncharacterized protein</fullName>
    </submittedName>
</protein>
<reference evidence="2 3" key="1">
    <citation type="submission" date="2023-10" db="EMBL/GenBank/DDBJ databases">
        <authorList>
            <person name="Venkata Ramana C."/>
            <person name="Sasikala C."/>
            <person name="Dhurka M."/>
        </authorList>
    </citation>
    <scope>NUCLEOTIDE SEQUENCE [LARGE SCALE GENOMIC DNA]</scope>
    <source>
        <strain evidence="2 3">KCTC 32151</strain>
    </source>
</reference>
<keyword evidence="1" id="KW-0732">Signal</keyword>
<name>A0ABU4AQT2_9HYPH</name>
<feature type="signal peptide" evidence="1">
    <location>
        <begin position="1"/>
        <end position="25"/>
    </location>
</feature>
<dbReference type="RefSeq" id="WP_317562369.1">
    <property type="nucleotide sequence ID" value="NZ_JAWLIP010000011.1"/>
</dbReference>
<feature type="chain" id="PRO_5047101519" evidence="1">
    <location>
        <begin position="26"/>
        <end position="324"/>
    </location>
</feature>
<keyword evidence="3" id="KW-1185">Reference proteome</keyword>
<evidence type="ECO:0000313" key="2">
    <source>
        <dbReference type="EMBL" id="MDV6228574.1"/>
    </source>
</evidence>
<comment type="caution">
    <text evidence="2">The sequence shown here is derived from an EMBL/GenBank/DDBJ whole genome shotgun (WGS) entry which is preliminary data.</text>
</comment>
<evidence type="ECO:0000256" key="1">
    <source>
        <dbReference type="SAM" id="SignalP"/>
    </source>
</evidence>